<sequence length="434" mass="47759">MHLSRRKVDFWLHVGLFGLYLGTLSVFGMARRLDSSVGNAALFGLLVLTALLLAYTALRTRRVPLFGLVLLGLLPYLHYLVFLVTGSSTDGAYIYLYKFSGFLLAPFLWLWARNHDDGQVGRVLTLLALITALRALLAFALPGLHPGAGGTHAAAFADDFGIYERIGGLARVFYPGIALIFLGLLMALENLLSGRSRWVWPEVGKILLFVAALLVTLSRGTVIFAALLITLYVLVRLLQVRAAGWRLARLAVGGLIAINALALAFSFSSLGASLDTSLTGLEHSDRLSLDRHNIDWRERQVSLAFTLVDTEEERLFGVGTHTLIPSNPDLLTGSTNDLHYSYHSILWTFGYLGLALLVVFGIVQPLLSAVWARGRWVLPFAFTTLFIALVGAYTIVFTSPDWNFMLGLCAAYLNARAWGFQRASFPRSPELQLT</sequence>
<gene>
    <name evidence="2" type="ORF">Dalu01_02972</name>
</gene>
<keyword evidence="1" id="KW-1133">Transmembrane helix</keyword>
<accession>A0ABP9XI05</accession>
<feature type="transmembrane region" description="Helical" evidence="1">
    <location>
        <begin position="92"/>
        <end position="111"/>
    </location>
</feature>
<keyword evidence="1" id="KW-0812">Transmembrane</keyword>
<feature type="transmembrane region" description="Helical" evidence="1">
    <location>
        <begin position="172"/>
        <end position="191"/>
    </location>
</feature>
<feature type="transmembrane region" description="Helical" evidence="1">
    <location>
        <begin position="250"/>
        <end position="272"/>
    </location>
</feature>
<keyword evidence="1" id="KW-0472">Membrane</keyword>
<dbReference type="Proteomes" id="UP001404956">
    <property type="component" value="Unassembled WGS sequence"/>
</dbReference>
<dbReference type="EMBL" id="BAABRV010000008">
    <property type="protein sequence ID" value="GAA5534561.1"/>
    <property type="molecule type" value="Genomic_DNA"/>
</dbReference>
<comment type="caution">
    <text evidence="2">The sequence shown here is derived from an EMBL/GenBank/DDBJ whole genome shotgun (WGS) entry which is preliminary data.</text>
</comment>
<feature type="transmembrane region" description="Helical" evidence="1">
    <location>
        <begin position="221"/>
        <end position="238"/>
    </location>
</feature>
<feature type="transmembrane region" description="Helical" evidence="1">
    <location>
        <begin position="376"/>
        <end position="396"/>
    </location>
</feature>
<feature type="transmembrane region" description="Helical" evidence="1">
    <location>
        <begin position="12"/>
        <end position="30"/>
    </location>
</feature>
<feature type="transmembrane region" description="Helical" evidence="1">
    <location>
        <begin position="36"/>
        <end position="58"/>
    </location>
</feature>
<proteinExistence type="predicted"/>
<evidence type="ECO:0000256" key="1">
    <source>
        <dbReference type="SAM" id="Phobius"/>
    </source>
</evidence>
<feature type="transmembrane region" description="Helical" evidence="1">
    <location>
        <begin position="65"/>
        <end position="86"/>
    </location>
</feature>
<dbReference type="RefSeq" id="WP_345456266.1">
    <property type="nucleotide sequence ID" value="NZ_BAABRV010000008.1"/>
</dbReference>
<protein>
    <recommendedName>
        <fullName evidence="4">O-antigen ligase domain-containing protein</fullName>
    </recommendedName>
</protein>
<evidence type="ECO:0000313" key="2">
    <source>
        <dbReference type="EMBL" id="GAA5534561.1"/>
    </source>
</evidence>
<evidence type="ECO:0008006" key="4">
    <source>
        <dbReference type="Google" id="ProtNLM"/>
    </source>
</evidence>
<evidence type="ECO:0000313" key="3">
    <source>
        <dbReference type="Proteomes" id="UP001404956"/>
    </source>
</evidence>
<feature type="transmembrane region" description="Helical" evidence="1">
    <location>
        <begin position="345"/>
        <end position="364"/>
    </location>
</feature>
<feature type="transmembrane region" description="Helical" evidence="1">
    <location>
        <begin position="123"/>
        <end position="141"/>
    </location>
</feature>
<organism evidence="2 3">
    <name type="scientific">Deinococcus aluminii</name>
    <dbReference type="NCBI Taxonomy" id="1656885"/>
    <lineage>
        <taxon>Bacteria</taxon>
        <taxon>Thermotogati</taxon>
        <taxon>Deinococcota</taxon>
        <taxon>Deinococci</taxon>
        <taxon>Deinococcales</taxon>
        <taxon>Deinococcaceae</taxon>
        <taxon>Deinococcus</taxon>
    </lineage>
</organism>
<name>A0ABP9XI05_9DEIO</name>
<reference evidence="2 3" key="1">
    <citation type="submission" date="2024-02" db="EMBL/GenBank/DDBJ databases">
        <title>Deinococcus aluminii NBRC 112889.</title>
        <authorList>
            <person name="Ichikawa N."/>
            <person name="Katano-Makiyama Y."/>
            <person name="Hidaka K."/>
        </authorList>
    </citation>
    <scope>NUCLEOTIDE SEQUENCE [LARGE SCALE GENOMIC DNA]</scope>
    <source>
        <strain evidence="2 3">NBRC 112889</strain>
    </source>
</reference>
<keyword evidence="3" id="KW-1185">Reference proteome</keyword>